<proteinExistence type="predicted"/>
<dbReference type="Proteomes" id="UP000485058">
    <property type="component" value="Unassembled WGS sequence"/>
</dbReference>
<gene>
    <name evidence="2" type="ORF">HaLaN_17462</name>
</gene>
<reference evidence="2 3" key="1">
    <citation type="submission" date="2020-02" db="EMBL/GenBank/DDBJ databases">
        <title>Draft genome sequence of Haematococcus lacustris strain NIES-144.</title>
        <authorList>
            <person name="Morimoto D."/>
            <person name="Nakagawa S."/>
            <person name="Yoshida T."/>
            <person name="Sawayama S."/>
        </authorList>
    </citation>
    <scope>NUCLEOTIDE SEQUENCE [LARGE SCALE GENOMIC DNA]</scope>
    <source>
        <strain evidence="2 3">NIES-144</strain>
    </source>
</reference>
<evidence type="ECO:0000259" key="1">
    <source>
        <dbReference type="Pfam" id="PF14226"/>
    </source>
</evidence>
<dbReference type="SUPFAM" id="SSF51197">
    <property type="entry name" value="Clavaminate synthase-like"/>
    <property type="match status" value="1"/>
</dbReference>
<dbReference type="InterPro" id="IPR027443">
    <property type="entry name" value="IPNS-like_sf"/>
</dbReference>
<keyword evidence="3" id="KW-1185">Reference proteome</keyword>
<organism evidence="2 3">
    <name type="scientific">Haematococcus lacustris</name>
    <name type="common">Green alga</name>
    <name type="synonym">Haematococcus pluvialis</name>
    <dbReference type="NCBI Taxonomy" id="44745"/>
    <lineage>
        <taxon>Eukaryota</taxon>
        <taxon>Viridiplantae</taxon>
        <taxon>Chlorophyta</taxon>
        <taxon>core chlorophytes</taxon>
        <taxon>Chlorophyceae</taxon>
        <taxon>CS clade</taxon>
        <taxon>Chlamydomonadales</taxon>
        <taxon>Haematococcaceae</taxon>
        <taxon>Haematococcus</taxon>
    </lineage>
</organism>
<evidence type="ECO:0000313" key="3">
    <source>
        <dbReference type="Proteomes" id="UP000485058"/>
    </source>
</evidence>
<protein>
    <submittedName>
        <fullName evidence="2">Adenine guanine permease AZG1</fullName>
    </submittedName>
</protein>
<accession>A0A699ZNN3</accession>
<comment type="caution">
    <text evidence="2">The sequence shown here is derived from an EMBL/GenBank/DDBJ whole genome shotgun (WGS) entry which is preliminary data.</text>
</comment>
<evidence type="ECO:0000313" key="2">
    <source>
        <dbReference type="EMBL" id="GFH20354.1"/>
    </source>
</evidence>
<dbReference type="EMBL" id="BLLF01001619">
    <property type="protein sequence ID" value="GFH20354.1"/>
    <property type="molecule type" value="Genomic_DNA"/>
</dbReference>
<feature type="domain" description="Non-haem dioxygenase N-terminal" evidence="1">
    <location>
        <begin position="5"/>
        <end position="60"/>
    </location>
</feature>
<dbReference type="AlphaFoldDB" id="A0A699ZNN3"/>
<dbReference type="Pfam" id="PF14226">
    <property type="entry name" value="DIOX_N"/>
    <property type="match status" value="1"/>
</dbReference>
<dbReference type="InterPro" id="IPR026992">
    <property type="entry name" value="DIOX_N"/>
</dbReference>
<name>A0A699ZNN3_HAELA</name>
<dbReference type="Gene3D" id="2.60.120.330">
    <property type="entry name" value="B-lactam Antibiotic, Isopenicillin N Synthase, Chain"/>
    <property type="match status" value="1"/>
</dbReference>
<sequence length="67" mass="7041">MVITIPIVSLGAGDDEACALAVAAACTSTGFFYLADHGIPTELINRVMALNRQLFKMPLELCCVAGL</sequence>